<keyword evidence="1" id="KW-0418">Kinase</keyword>
<proteinExistence type="predicted"/>
<dbReference type="Proteomes" id="UP001604267">
    <property type="component" value="Unassembled WGS sequence"/>
</dbReference>
<evidence type="ECO:0000259" key="3">
    <source>
        <dbReference type="Pfam" id="PF14417"/>
    </source>
</evidence>
<dbReference type="PANTHER" id="PTHR35526">
    <property type="entry name" value="ANTI-SIGMA-F FACTOR RSBW-RELATED"/>
    <property type="match status" value="1"/>
</dbReference>
<keyword evidence="1" id="KW-0808">Transferase</keyword>
<accession>A0ABW7B9Q9</accession>
<dbReference type="PANTHER" id="PTHR35526:SF3">
    <property type="entry name" value="ANTI-SIGMA-F FACTOR RSBW"/>
    <property type="match status" value="1"/>
</dbReference>
<dbReference type="NCBIfam" id="NF041045">
    <property type="entry name" value="RsbA_anti_sig"/>
    <property type="match status" value="1"/>
</dbReference>
<keyword evidence="5" id="KW-1185">Reference proteome</keyword>
<name>A0ABW7B9Q9_9ACTN</name>
<dbReference type="InterPro" id="IPR047718">
    <property type="entry name" value="RsbA-like_anti_sig"/>
</dbReference>
<dbReference type="InterPro" id="IPR050267">
    <property type="entry name" value="Anti-sigma-factor_SerPK"/>
</dbReference>
<protein>
    <submittedName>
        <fullName evidence="4">Anti-sigma factor RsbA family regulatory protein</fullName>
    </submittedName>
</protein>
<evidence type="ECO:0000256" key="1">
    <source>
        <dbReference type="ARBA" id="ARBA00022527"/>
    </source>
</evidence>
<evidence type="ECO:0000259" key="2">
    <source>
        <dbReference type="Pfam" id="PF13581"/>
    </source>
</evidence>
<comment type="caution">
    <text evidence="4">The sequence shown here is derived from an EMBL/GenBank/DDBJ whole genome shotgun (WGS) entry which is preliminary data.</text>
</comment>
<gene>
    <name evidence="4" type="ORF">ACGFZB_26510</name>
</gene>
<feature type="domain" description="MEDS" evidence="3">
    <location>
        <begin position="16"/>
        <end position="161"/>
    </location>
</feature>
<dbReference type="EMBL" id="JBICYV010000013">
    <property type="protein sequence ID" value="MFG3013919.1"/>
    <property type="molecule type" value="Genomic_DNA"/>
</dbReference>
<dbReference type="InterPro" id="IPR025847">
    <property type="entry name" value="MEDS_domain"/>
</dbReference>
<keyword evidence="1" id="KW-0723">Serine/threonine-protein kinase</keyword>
<dbReference type="Pfam" id="PF13581">
    <property type="entry name" value="HATPase_c_2"/>
    <property type="match status" value="1"/>
</dbReference>
<dbReference type="InterPro" id="IPR003594">
    <property type="entry name" value="HATPase_dom"/>
</dbReference>
<dbReference type="InterPro" id="IPR036890">
    <property type="entry name" value="HATPase_C_sf"/>
</dbReference>
<dbReference type="RefSeq" id="WP_392819958.1">
    <property type="nucleotide sequence ID" value="NZ_JBICYV010000013.1"/>
</dbReference>
<feature type="domain" description="Histidine kinase/HSP90-like ATPase" evidence="2">
    <location>
        <begin position="202"/>
        <end position="311"/>
    </location>
</feature>
<organism evidence="4 5">
    <name type="scientific">Streptomyces cinerochromogenes</name>
    <dbReference type="NCBI Taxonomy" id="66422"/>
    <lineage>
        <taxon>Bacteria</taxon>
        <taxon>Bacillati</taxon>
        <taxon>Actinomycetota</taxon>
        <taxon>Actinomycetes</taxon>
        <taxon>Kitasatosporales</taxon>
        <taxon>Streptomycetaceae</taxon>
        <taxon>Streptomyces</taxon>
    </lineage>
</organism>
<evidence type="ECO:0000313" key="4">
    <source>
        <dbReference type="EMBL" id="MFG3013919.1"/>
    </source>
</evidence>
<dbReference type="SUPFAM" id="SSF55874">
    <property type="entry name" value="ATPase domain of HSP90 chaperone/DNA topoisomerase II/histidine kinase"/>
    <property type="match status" value="1"/>
</dbReference>
<evidence type="ECO:0000313" key="5">
    <source>
        <dbReference type="Proteomes" id="UP001604267"/>
    </source>
</evidence>
<sequence length="317" mass="35566">MTSSVPTSATAGAGYRHELYPYTGRDEFIEGTARFIRDALDGGEAVVVAVPQDKASLLRAETREDDAVRYVDTSRVAHHPGRLIAAWQEWLQEYASEGRPVRGIGEAPWDTVRSQAEAQELRYHEWLLNRAFAQGPAWWLLCPYDLAQDKAALEQMARCHPEMRENGRTVQCESYDPQAPYAFTPLTDPCDPHDEFVYTRGELSAVREKIAACAHKHGLTGRRLRELHLAATEVATNSIRHGGGHGVLRTWSEDLRLVCEFRDSGYIDDPLAGRRRPDPAQPGGRGLWLVHQLCDLVEIRSTPHEGTTIRLHTALPE</sequence>
<dbReference type="Pfam" id="PF14417">
    <property type="entry name" value="MEDS"/>
    <property type="match status" value="1"/>
</dbReference>
<dbReference type="Gene3D" id="3.30.565.10">
    <property type="entry name" value="Histidine kinase-like ATPase, C-terminal domain"/>
    <property type="match status" value="1"/>
</dbReference>
<dbReference type="CDD" id="cd16936">
    <property type="entry name" value="HATPase_RsbW-like"/>
    <property type="match status" value="1"/>
</dbReference>
<reference evidence="4 5" key="1">
    <citation type="submission" date="2024-10" db="EMBL/GenBank/DDBJ databases">
        <title>The Natural Products Discovery Center: Release of the First 8490 Sequenced Strains for Exploring Actinobacteria Biosynthetic Diversity.</title>
        <authorList>
            <person name="Kalkreuter E."/>
            <person name="Kautsar S.A."/>
            <person name="Yang D."/>
            <person name="Bader C.D."/>
            <person name="Teijaro C.N."/>
            <person name="Fluegel L."/>
            <person name="Davis C.M."/>
            <person name="Simpson J.R."/>
            <person name="Lauterbach L."/>
            <person name="Steele A.D."/>
            <person name="Gui C."/>
            <person name="Meng S."/>
            <person name="Li G."/>
            <person name="Viehrig K."/>
            <person name="Ye F."/>
            <person name="Su P."/>
            <person name="Kiefer A.F."/>
            <person name="Nichols A."/>
            <person name="Cepeda A.J."/>
            <person name="Yan W."/>
            <person name="Fan B."/>
            <person name="Jiang Y."/>
            <person name="Adhikari A."/>
            <person name="Zheng C.-J."/>
            <person name="Schuster L."/>
            <person name="Cowan T.M."/>
            <person name="Smanski M.J."/>
            <person name="Chevrette M.G."/>
            <person name="De Carvalho L.P.S."/>
            <person name="Shen B."/>
        </authorList>
    </citation>
    <scope>NUCLEOTIDE SEQUENCE [LARGE SCALE GENOMIC DNA]</scope>
    <source>
        <strain evidence="4 5">NPDC048320</strain>
    </source>
</reference>